<reference evidence="3" key="1">
    <citation type="submission" date="2021-01" db="UniProtKB">
        <authorList>
            <consortium name="EnsemblMetazoa"/>
        </authorList>
    </citation>
    <scope>IDENTIFICATION</scope>
</reference>
<evidence type="ECO:0000256" key="2">
    <source>
        <dbReference type="SAM" id="SignalP"/>
    </source>
</evidence>
<feature type="compositionally biased region" description="Polar residues" evidence="1">
    <location>
        <begin position="136"/>
        <end position="156"/>
    </location>
</feature>
<feature type="compositionally biased region" description="Polar residues" evidence="1">
    <location>
        <begin position="37"/>
        <end position="53"/>
    </location>
</feature>
<sequence length="646" mass="73762">MWLRIACILGCVFLLVHGDTYLHYPRGSNNRLREQSANRNNGNRVFDSQNNNRGGYNVGIKEAGQNGDQENEQYQQEYFQSGGKKAAKTYMPIRWTSQHGSGGDEDTAPNKLNSNFVIQAMFQPSTATSYGRMRDGTSQQTQGYQRPQSRNGIYKDTQNSFYGRKRNSVRPDKVLQEPFEWYDKCYTRQRNKGLFTADQNLQNRRTAIYTRQNPNGQRRGYECPEERDHFPYWHPSPWVDIMIYAKNASMCDYYKKNSFNTANKWECVENFLGSNQESHYSNYNNREDCLTRGGKWLEFTQFLDILDDATTEAACNAKKTVHPQSIIEWARPMNFGQGTQKRCLVKPPPIECAEMPFGRVNHLGNGAGLEEIGYNWAIPHFPSGRTMGAVFRTRYNITTDDYDGWNIDSRFNGKDNSPVLQNPDTYFGAQKEMRLAINTAQFGRTFQDRSHKMWLKPRPAAMAEDVIRIVSVQGKRGNIVQTYPAVEYDFVPRNLEVKTNELIHTLWTGSNTHNNNQPGGDGQTGDDGEGQGGTDRNNIVGMKNRLDNWPVPDDHPNNFLKHIEVKWSAYSDAAPSTGDLGVQLASSGYFKKYANVDGSMQNQLNNASPSFKGAIFKITKKGEYHYMCTRNNNFSNRSQKGSFIVK</sequence>
<feature type="region of interest" description="Disordered" evidence="1">
    <location>
        <begin position="508"/>
        <end position="538"/>
    </location>
</feature>
<accession>A0A7M5VAG1</accession>
<name>A0A7M5VAG1_9CNID</name>
<dbReference type="AlphaFoldDB" id="A0A7M5VAG1"/>
<keyword evidence="4" id="KW-1185">Reference proteome</keyword>
<feature type="compositionally biased region" description="Polar residues" evidence="1">
    <location>
        <begin position="508"/>
        <end position="518"/>
    </location>
</feature>
<evidence type="ECO:0000313" key="3">
    <source>
        <dbReference type="EnsemblMetazoa" id="CLYHEMP006699.1"/>
    </source>
</evidence>
<proteinExistence type="predicted"/>
<dbReference type="Proteomes" id="UP000594262">
    <property type="component" value="Unplaced"/>
</dbReference>
<protein>
    <recommendedName>
        <fullName evidence="5">Protein DD3-3</fullName>
    </recommendedName>
</protein>
<dbReference type="PANTHER" id="PTHR35170">
    <property type="entry name" value="PROTEIN DD3-3"/>
    <property type="match status" value="1"/>
</dbReference>
<feature type="region of interest" description="Disordered" evidence="1">
    <location>
        <begin position="31"/>
        <end position="53"/>
    </location>
</feature>
<feature type="region of interest" description="Disordered" evidence="1">
    <location>
        <begin position="127"/>
        <end position="156"/>
    </location>
</feature>
<dbReference type="InterPro" id="IPR053320">
    <property type="entry name" value="Protein_DD3-3_O-glyco"/>
</dbReference>
<dbReference type="PANTHER" id="PTHR35170:SF2">
    <property type="entry name" value="PROTEIN DD3-3"/>
    <property type="match status" value="1"/>
</dbReference>
<organism evidence="3 4">
    <name type="scientific">Clytia hemisphaerica</name>
    <dbReference type="NCBI Taxonomy" id="252671"/>
    <lineage>
        <taxon>Eukaryota</taxon>
        <taxon>Metazoa</taxon>
        <taxon>Cnidaria</taxon>
        <taxon>Hydrozoa</taxon>
        <taxon>Hydroidolina</taxon>
        <taxon>Leptothecata</taxon>
        <taxon>Obeliida</taxon>
        <taxon>Clytiidae</taxon>
        <taxon>Clytia</taxon>
    </lineage>
</organism>
<evidence type="ECO:0008006" key="5">
    <source>
        <dbReference type="Google" id="ProtNLM"/>
    </source>
</evidence>
<evidence type="ECO:0000256" key="1">
    <source>
        <dbReference type="SAM" id="MobiDB-lite"/>
    </source>
</evidence>
<dbReference type="EnsemblMetazoa" id="CLYHEMT006699.1">
    <property type="protein sequence ID" value="CLYHEMP006699.1"/>
    <property type="gene ID" value="CLYHEMG006699"/>
</dbReference>
<feature type="signal peptide" evidence="2">
    <location>
        <begin position="1"/>
        <end position="18"/>
    </location>
</feature>
<evidence type="ECO:0000313" key="4">
    <source>
        <dbReference type="Proteomes" id="UP000594262"/>
    </source>
</evidence>
<dbReference type="OrthoDB" id="167398at2759"/>
<feature type="chain" id="PRO_5029782894" description="Protein DD3-3" evidence="2">
    <location>
        <begin position="19"/>
        <end position="646"/>
    </location>
</feature>
<keyword evidence="2" id="KW-0732">Signal</keyword>